<comment type="caution">
    <text evidence="1">The sequence shown here is derived from an EMBL/GenBank/DDBJ whole genome shotgun (WGS) entry which is preliminary data.</text>
</comment>
<sequence>MLLVGKWWSRDTADVATSLRHPQFGLASTSTHCELRHLLGLLVPWCATLTPGTRKRAPPGDHEVPPL</sequence>
<protein>
    <submittedName>
        <fullName evidence="1">Uncharacterized protein</fullName>
    </submittedName>
</protein>
<proteinExistence type="predicted"/>
<dbReference type="EMBL" id="JANPWB010000010">
    <property type="protein sequence ID" value="KAJ1142341.1"/>
    <property type="molecule type" value="Genomic_DNA"/>
</dbReference>
<dbReference type="AlphaFoldDB" id="A0AAV7QP87"/>
<dbReference type="Proteomes" id="UP001066276">
    <property type="component" value="Chromosome 6"/>
</dbReference>
<evidence type="ECO:0000313" key="1">
    <source>
        <dbReference type="EMBL" id="KAJ1142341.1"/>
    </source>
</evidence>
<name>A0AAV7QP87_PLEWA</name>
<gene>
    <name evidence="1" type="ORF">NDU88_008667</name>
</gene>
<reference evidence="1" key="1">
    <citation type="journal article" date="2022" name="bioRxiv">
        <title>Sequencing and chromosome-scale assembly of the giantPleurodeles waltlgenome.</title>
        <authorList>
            <person name="Brown T."/>
            <person name="Elewa A."/>
            <person name="Iarovenko S."/>
            <person name="Subramanian E."/>
            <person name="Araus A.J."/>
            <person name="Petzold A."/>
            <person name="Susuki M."/>
            <person name="Suzuki K.-i.T."/>
            <person name="Hayashi T."/>
            <person name="Toyoda A."/>
            <person name="Oliveira C."/>
            <person name="Osipova E."/>
            <person name="Leigh N.D."/>
            <person name="Simon A."/>
            <person name="Yun M.H."/>
        </authorList>
    </citation>
    <scope>NUCLEOTIDE SEQUENCE</scope>
    <source>
        <strain evidence="1">20211129_DDA</strain>
        <tissue evidence="1">Liver</tissue>
    </source>
</reference>
<evidence type="ECO:0000313" key="2">
    <source>
        <dbReference type="Proteomes" id="UP001066276"/>
    </source>
</evidence>
<organism evidence="1 2">
    <name type="scientific">Pleurodeles waltl</name>
    <name type="common">Iberian ribbed newt</name>
    <dbReference type="NCBI Taxonomy" id="8319"/>
    <lineage>
        <taxon>Eukaryota</taxon>
        <taxon>Metazoa</taxon>
        <taxon>Chordata</taxon>
        <taxon>Craniata</taxon>
        <taxon>Vertebrata</taxon>
        <taxon>Euteleostomi</taxon>
        <taxon>Amphibia</taxon>
        <taxon>Batrachia</taxon>
        <taxon>Caudata</taxon>
        <taxon>Salamandroidea</taxon>
        <taxon>Salamandridae</taxon>
        <taxon>Pleurodelinae</taxon>
        <taxon>Pleurodeles</taxon>
    </lineage>
</organism>
<accession>A0AAV7QP87</accession>
<keyword evidence="2" id="KW-1185">Reference proteome</keyword>